<evidence type="ECO:0000313" key="3">
    <source>
        <dbReference type="EMBL" id="STO97063.1"/>
    </source>
</evidence>
<evidence type="ECO:0000313" key="4">
    <source>
        <dbReference type="Proteomes" id="UP000254841"/>
    </source>
</evidence>
<feature type="transmembrane region" description="Helical" evidence="2">
    <location>
        <begin position="207"/>
        <end position="225"/>
    </location>
</feature>
<feature type="transmembrane region" description="Helical" evidence="2">
    <location>
        <begin position="245"/>
        <end position="264"/>
    </location>
</feature>
<dbReference type="EMBL" id="UGHV01000001">
    <property type="protein sequence ID" value="STO97063.1"/>
    <property type="molecule type" value="Genomic_DNA"/>
</dbReference>
<name>A0A377J5I9_9HELI</name>
<gene>
    <name evidence="3" type="ORF">NCTC12410_00882</name>
</gene>
<feature type="transmembrane region" description="Helical" evidence="2">
    <location>
        <begin position="295"/>
        <end position="313"/>
    </location>
</feature>
<feature type="transmembrane region" description="Helical" evidence="2">
    <location>
        <begin position="26"/>
        <end position="44"/>
    </location>
</feature>
<keyword evidence="2" id="KW-0472">Membrane</keyword>
<feature type="region of interest" description="Disordered" evidence="1">
    <location>
        <begin position="1"/>
        <end position="20"/>
    </location>
</feature>
<dbReference type="OrthoDB" id="5328570at2"/>
<feature type="transmembrane region" description="Helical" evidence="2">
    <location>
        <begin position="382"/>
        <end position="401"/>
    </location>
</feature>
<evidence type="ECO:0008006" key="5">
    <source>
        <dbReference type="Google" id="ProtNLM"/>
    </source>
</evidence>
<protein>
    <recommendedName>
        <fullName evidence="5">Glycosyltransferase RgtA/B/C/D-like domain-containing protein</fullName>
    </recommendedName>
</protein>
<dbReference type="Proteomes" id="UP000254841">
    <property type="component" value="Unassembled WGS sequence"/>
</dbReference>
<evidence type="ECO:0000256" key="1">
    <source>
        <dbReference type="SAM" id="MobiDB-lite"/>
    </source>
</evidence>
<feature type="transmembrane region" description="Helical" evidence="2">
    <location>
        <begin position="325"/>
        <end position="346"/>
    </location>
</feature>
<evidence type="ECO:0000256" key="2">
    <source>
        <dbReference type="SAM" id="Phobius"/>
    </source>
</evidence>
<feature type="transmembrane region" description="Helical" evidence="2">
    <location>
        <begin position="163"/>
        <end position="179"/>
    </location>
</feature>
<feature type="compositionally biased region" description="Polar residues" evidence="1">
    <location>
        <begin position="1"/>
        <end position="10"/>
    </location>
</feature>
<organism evidence="3 4">
    <name type="scientific">Helicobacter canis</name>
    <dbReference type="NCBI Taxonomy" id="29419"/>
    <lineage>
        <taxon>Bacteria</taxon>
        <taxon>Pseudomonadati</taxon>
        <taxon>Campylobacterota</taxon>
        <taxon>Epsilonproteobacteria</taxon>
        <taxon>Campylobacterales</taxon>
        <taxon>Helicobacteraceae</taxon>
        <taxon>Helicobacter</taxon>
    </lineage>
</organism>
<keyword evidence="2" id="KW-1133">Transmembrane helix</keyword>
<keyword evidence="2" id="KW-0812">Transmembrane</keyword>
<proteinExistence type="predicted"/>
<feature type="transmembrane region" description="Helical" evidence="2">
    <location>
        <begin position="136"/>
        <end position="157"/>
    </location>
</feature>
<feature type="transmembrane region" description="Helical" evidence="2">
    <location>
        <begin position="100"/>
        <end position="124"/>
    </location>
</feature>
<accession>A0A377J5I9</accession>
<dbReference type="AlphaFoldDB" id="A0A377J5I9"/>
<sequence>MLHHTATSYKTGGGGAKNLDSSSSPVATFVFFAFLCCYAFIVFYDSAFAVIDDHTLIQTLLIGQNIPLTHHIIPEIGRFYPLDGQDLNVLSAIFGASASVFYGFNALCVLVVGLCLSYAIATLLPFIAPHTKAPKTIAYILVALLLLTPAFCGSWFRLFVPERMEFVFLSIVLASYAFVANNRGVLSVIVLIIGALSAMIACFYKETAFILIGSFAFTHLLLTFLNKHSVNHRALPNRKLMVFDVLLLCACVVWVVAYYVFVIAQKTTSGRYGDTLHNPLIVFAKNLFTYIMNEPFLFVLVPLLCFYRVFVIVRTYRASPKSTPFIPILDSSLCACAAFMGAYLVLNISSAHYPLPGYIFGLVALSAISALWTHLSGFVRKVFAVVIALCVGIFVSNSLFYSAHTIAHYKASGQNLQSTLAFFSSQNKPVSIMLEGVDCTLIEKSEVCYSFEKWLEYAGVKATIVPDRDMYNPLRKSLESTFEKVDSSQSDSTKAAPQPQYLILTPYSSNFVNSEYIAHLDSTYKRIYHADFGLNLGFVGIKTLIKYALAKDSSNLVFSGNIWNLPAHFYVYELPQK</sequence>
<reference evidence="3 4" key="1">
    <citation type="submission" date="2018-06" db="EMBL/GenBank/DDBJ databases">
        <authorList>
            <consortium name="Pathogen Informatics"/>
            <person name="Doyle S."/>
        </authorList>
    </citation>
    <scope>NUCLEOTIDE SEQUENCE [LARGE SCALE GENOMIC DNA]</scope>
    <source>
        <strain evidence="3 4">NCTC12410</strain>
    </source>
</reference>
<dbReference type="RefSeq" id="WP_115011336.1">
    <property type="nucleotide sequence ID" value="NZ_UGHV01000001.1"/>
</dbReference>
<feature type="transmembrane region" description="Helical" evidence="2">
    <location>
        <begin position="184"/>
        <end position="201"/>
    </location>
</feature>
<feature type="transmembrane region" description="Helical" evidence="2">
    <location>
        <begin position="358"/>
        <end position="375"/>
    </location>
</feature>